<dbReference type="InterPro" id="IPR050879">
    <property type="entry name" value="Acyltransferase_3"/>
</dbReference>
<proteinExistence type="predicted"/>
<dbReference type="EMBL" id="CP038462">
    <property type="protein sequence ID" value="QCC78219.1"/>
    <property type="molecule type" value="Genomic_DNA"/>
</dbReference>
<evidence type="ECO:0000259" key="2">
    <source>
        <dbReference type="Pfam" id="PF01757"/>
    </source>
</evidence>
<reference evidence="4 5" key="1">
    <citation type="journal article" date="2008" name="Int. J. Syst. Evol. Microbiol.">
        <title>Nocardioides daphniae sp. nov., isolated from Daphnia cucullata (Crustacea: Cladocera).</title>
        <authorList>
            <person name="Toth E.M."/>
            <person name="Keki Z."/>
            <person name="Homonnay Z.G."/>
            <person name="Borsodi A.K."/>
            <person name="Marialigeti K."/>
            <person name="Schumann P."/>
        </authorList>
    </citation>
    <scope>NUCLEOTIDE SEQUENCE [LARGE SCALE GENOMIC DNA]</scope>
    <source>
        <strain evidence="4 5">JCM 16608</strain>
    </source>
</reference>
<keyword evidence="1" id="KW-1133">Transmembrane helix</keyword>
<gene>
    <name evidence="4" type="ORF">E2C04_15340</name>
</gene>
<dbReference type="Proteomes" id="UP000297025">
    <property type="component" value="Chromosome"/>
</dbReference>
<feature type="transmembrane region" description="Helical" evidence="1">
    <location>
        <begin position="250"/>
        <end position="272"/>
    </location>
</feature>
<dbReference type="AlphaFoldDB" id="A0A4P7UHZ2"/>
<feature type="transmembrane region" description="Helical" evidence="1">
    <location>
        <begin position="416"/>
        <end position="433"/>
    </location>
</feature>
<feature type="transmembrane region" description="Helical" evidence="1">
    <location>
        <begin position="346"/>
        <end position="368"/>
    </location>
</feature>
<dbReference type="PANTHER" id="PTHR23028">
    <property type="entry name" value="ACETYLTRANSFERASE"/>
    <property type="match status" value="1"/>
</dbReference>
<protein>
    <submittedName>
        <fullName evidence="4">Acyltransferase</fullName>
    </submittedName>
</protein>
<organism evidence="4 5">
    <name type="scientific">Nocardioides daphniae</name>
    <dbReference type="NCBI Taxonomy" id="402297"/>
    <lineage>
        <taxon>Bacteria</taxon>
        <taxon>Bacillati</taxon>
        <taxon>Actinomycetota</taxon>
        <taxon>Actinomycetes</taxon>
        <taxon>Propionibacteriales</taxon>
        <taxon>Nocardioidaceae</taxon>
        <taxon>Nocardioides</taxon>
    </lineage>
</organism>
<feature type="domain" description="Acyltransferase 3" evidence="2">
    <location>
        <begin position="60"/>
        <end position="392"/>
    </location>
</feature>
<feature type="transmembrane region" description="Helical" evidence="1">
    <location>
        <begin position="222"/>
        <end position="244"/>
    </location>
</feature>
<keyword evidence="4" id="KW-0808">Transferase</keyword>
<feature type="transmembrane region" description="Helical" evidence="1">
    <location>
        <begin position="284"/>
        <end position="302"/>
    </location>
</feature>
<evidence type="ECO:0000256" key="1">
    <source>
        <dbReference type="SAM" id="Phobius"/>
    </source>
</evidence>
<evidence type="ECO:0000313" key="5">
    <source>
        <dbReference type="Proteomes" id="UP000297025"/>
    </source>
</evidence>
<keyword evidence="4" id="KW-0012">Acyltransferase</keyword>
<feature type="transmembrane region" description="Helical" evidence="1">
    <location>
        <begin position="84"/>
        <end position="105"/>
    </location>
</feature>
<evidence type="ECO:0000313" key="4">
    <source>
        <dbReference type="EMBL" id="QCC78219.1"/>
    </source>
</evidence>
<dbReference type="GO" id="GO:0016020">
    <property type="term" value="C:membrane"/>
    <property type="evidence" value="ECO:0007669"/>
    <property type="project" value="TreeGrafter"/>
</dbReference>
<sequence length="745" mass="79053">MPQPLARACQADDAAADHHQVVRSARGHGVHCRGRSRRGAATLKGCGAMAPPTARAPRTDIQGLRALAVGVVVAYHVAPESLRGGFVGVDVFFVISGFLITSHLLARPPRRAADFAAFWARRARRLLPASLLVLAVTVVATWLVGPETLWDATARQAGGATLYVVNWLLAADAVDYLAADDAATGVQHYWSLAVEEQFYLFWPLLVGALAWLARRTGVRPQLVWAVGLGAVAAASLAWSVHLTATDPGRAYFVTPTRIWELAAGGLVALALLDRDTSERSAGARILVGWLGLVAIVAAAVTYDSATPFPGWTAALPVLGAAAVIWARTPQRWYSPGGLLGLRPAQWLGDVSYSVYLWHWPLVVLVGVLSAPLGLLDAAGIVVLTLLLAAATTRWVEDPFRTAAWNVRTGRTYRWSAVGMAGVLVVCGALVLHVEQRQAAAEDRVRQALASDDPCLGAGALDPSLTCDEPTGEPVPSPVQAAEDKSEAYPQVGGRDCWSWKPAFKLVTCDFGEPGAAHDVVLFGNSHAGHLLPTLQEIGAERGWRTSTVLVSECATLDADLRLETPAQTRACRAWTDRAVTEVVERAPDLVVMSNRTGQPLVGDPHRAASIDGFVEGYERVLRRFADAGIRVVVVHDTPAPGDGGIDSVPDCLAASLPETDPCAGERSAWVALDPDPAVTAVQRIDAPGVVSVDVNDRICGPERCEPVVGGVTVYFDNSHLTATFARTLAPALDEAIARTGLMPGA</sequence>
<dbReference type="Pfam" id="PF01757">
    <property type="entry name" value="Acyl_transf_3"/>
    <property type="match status" value="1"/>
</dbReference>
<dbReference type="KEGG" id="ndp:E2C04_15340"/>
<dbReference type="InterPro" id="IPR043968">
    <property type="entry name" value="SGNH"/>
</dbReference>
<feature type="transmembrane region" description="Helical" evidence="1">
    <location>
        <begin position="126"/>
        <end position="145"/>
    </location>
</feature>
<feature type="transmembrane region" description="Helical" evidence="1">
    <location>
        <begin position="197"/>
        <end position="213"/>
    </location>
</feature>
<dbReference type="InterPro" id="IPR002656">
    <property type="entry name" value="Acyl_transf_3_dom"/>
</dbReference>
<feature type="domain" description="SGNH" evidence="3">
    <location>
        <begin position="506"/>
        <end position="733"/>
    </location>
</feature>
<keyword evidence="1" id="KW-0812">Transmembrane</keyword>
<dbReference type="GO" id="GO:0009103">
    <property type="term" value="P:lipopolysaccharide biosynthetic process"/>
    <property type="evidence" value="ECO:0007669"/>
    <property type="project" value="TreeGrafter"/>
</dbReference>
<accession>A0A4P7UHZ2</accession>
<dbReference type="Pfam" id="PF19040">
    <property type="entry name" value="SGNH"/>
    <property type="match status" value="1"/>
</dbReference>
<evidence type="ECO:0000259" key="3">
    <source>
        <dbReference type="Pfam" id="PF19040"/>
    </source>
</evidence>
<dbReference type="PANTHER" id="PTHR23028:SF53">
    <property type="entry name" value="ACYL_TRANSF_3 DOMAIN-CONTAINING PROTEIN"/>
    <property type="match status" value="1"/>
</dbReference>
<keyword evidence="1" id="KW-0472">Membrane</keyword>
<dbReference type="GO" id="GO:0016747">
    <property type="term" value="F:acyltransferase activity, transferring groups other than amino-acyl groups"/>
    <property type="evidence" value="ECO:0007669"/>
    <property type="project" value="InterPro"/>
</dbReference>
<name>A0A4P7UHZ2_9ACTN</name>